<accession>A0A7S1NCN3</accession>
<dbReference type="EMBL" id="HBGA01060507">
    <property type="protein sequence ID" value="CAD9011314.1"/>
    <property type="molecule type" value="Transcribed_RNA"/>
</dbReference>
<feature type="region of interest" description="Disordered" evidence="2">
    <location>
        <begin position="212"/>
        <end position="244"/>
    </location>
</feature>
<sequence>MPNNGNACPSLQVASGSTLTTTTSCPIPDPIAIPNLGQDATQYVVPTTPNKKWDHLQEVIAMTGHTTAQLIAKQERELEERRLLQKAEREKAQRLREERRVAAQLAEWEKMQQELTGRRTAKLAKLEEERTKQRELTEQMEEARARERAARREAQRAIALEAERALWARRLEARQKPPPTKRLAPSQQARSIGEPKASKTAALRVWTLAPKQAAGPAPTRPGLGCPLPPPKRPKGPRPAPAVPPMQAFSAEEKGVDEDSEDEISAVGDIVCVDPWLPDHWLARVEDVELDNTETSLRVKWYKRMEVTAGHYRFRAVRDHSARPTSVLNVHATVDKIEHTLELQGGTEYLQIPRAEMTDVVDKFWRVPYANDSDAEGHVVKSEPADFSD</sequence>
<feature type="region of interest" description="Disordered" evidence="2">
    <location>
        <begin position="171"/>
        <end position="198"/>
    </location>
</feature>
<dbReference type="AlphaFoldDB" id="A0A7S1NCN3"/>
<organism evidence="3">
    <name type="scientific">Eutreptiella gymnastica</name>
    <dbReference type="NCBI Taxonomy" id="73025"/>
    <lineage>
        <taxon>Eukaryota</taxon>
        <taxon>Discoba</taxon>
        <taxon>Euglenozoa</taxon>
        <taxon>Euglenida</taxon>
        <taxon>Spirocuta</taxon>
        <taxon>Euglenophyceae</taxon>
        <taxon>Eutreptiales</taxon>
        <taxon>Eutreptiaceae</taxon>
        <taxon>Eutreptiella</taxon>
    </lineage>
</organism>
<feature type="compositionally biased region" description="Pro residues" evidence="2">
    <location>
        <begin position="226"/>
        <end position="243"/>
    </location>
</feature>
<gene>
    <name evidence="3" type="ORF">EGYM00392_LOCUS22414</name>
</gene>
<name>A0A7S1NCN3_9EUGL</name>
<reference evidence="3" key="1">
    <citation type="submission" date="2021-01" db="EMBL/GenBank/DDBJ databases">
        <authorList>
            <person name="Corre E."/>
            <person name="Pelletier E."/>
            <person name="Niang G."/>
            <person name="Scheremetjew M."/>
            <person name="Finn R."/>
            <person name="Kale V."/>
            <person name="Holt S."/>
            <person name="Cochrane G."/>
            <person name="Meng A."/>
            <person name="Brown T."/>
            <person name="Cohen L."/>
        </authorList>
    </citation>
    <scope>NUCLEOTIDE SEQUENCE</scope>
    <source>
        <strain evidence="3">NIES-381</strain>
    </source>
</reference>
<evidence type="ECO:0000256" key="1">
    <source>
        <dbReference type="SAM" id="Coils"/>
    </source>
</evidence>
<feature type="coiled-coil region" evidence="1">
    <location>
        <begin position="123"/>
        <end position="160"/>
    </location>
</feature>
<proteinExistence type="predicted"/>
<evidence type="ECO:0000313" key="3">
    <source>
        <dbReference type="EMBL" id="CAD9011314.1"/>
    </source>
</evidence>
<evidence type="ECO:0000256" key="2">
    <source>
        <dbReference type="SAM" id="MobiDB-lite"/>
    </source>
</evidence>
<keyword evidence="1" id="KW-0175">Coiled coil</keyword>
<protein>
    <submittedName>
        <fullName evidence="3">Uncharacterized protein</fullName>
    </submittedName>
</protein>